<dbReference type="Pfam" id="PF09954">
    <property type="entry name" value="DUF2188"/>
    <property type="match status" value="1"/>
</dbReference>
<comment type="caution">
    <text evidence="1">The sequence shown here is derived from an EMBL/GenBank/DDBJ whole genome shotgun (WGS) entry which is preliminary data.</text>
</comment>
<name>A0A5J4FSY9_9FLAO</name>
<organism evidence="1 2">
    <name type="scientific">Patiriisocius marinistellae</name>
    <dbReference type="NCBI Taxonomy" id="2494560"/>
    <lineage>
        <taxon>Bacteria</taxon>
        <taxon>Pseudomonadati</taxon>
        <taxon>Bacteroidota</taxon>
        <taxon>Flavobacteriia</taxon>
        <taxon>Flavobacteriales</taxon>
        <taxon>Flavobacteriaceae</taxon>
        <taxon>Patiriisocius</taxon>
    </lineage>
</organism>
<proteinExistence type="predicted"/>
<dbReference type="Proteomes" id="UP000326994">
    <property type="component" value="Unassembled WGS sequence"/>
</dbReference>
<evidence type="ECO:0000313" key="1">
    <source>
        <dbReference type="EMBL" id="GEQ84533.1"/>
    </source>
</evidence>
<reference evidence="1 2" key="1">
    <citation type="submission" date="2019-08" db="EMBL/GenBank/DDBJ databases">
        <title>Ulvibacter marinistellae sp. nov., isolated from a starfish, Patiria pectinifera.</title>
        <authorList>
            <person name="Kawano K."/>
            <person name="Ushijima N."/>
            <person name="Kihara M."/>
            <person name="Itoh H."/>
        </authorList>
    </citation>
    <scope>NUCLEOTIDE SEQUENCE [LARGE SCALE GENOMIC DNA]</scope>
    <source>
        <strain evidence="1 2">KK4</strain>
    </source>
</reference>
<dbReference type="InterPro" id="IPR018691">
    <property type="entry name" value="DUF2188"/>
</dbReference>
<keyword evidence="2" id="KW-1185">Reference proteome</keyword>
<gene>
    <name evidence="1" type="ORF">ULMS_00410</name>
</gene>
<sequence>MGLNFQNPYDKSYQKIYERLIIVLIKIFELKNMFNLYYKPPMAKNIKQSSWKTIILELIETILESLNKRKRTWHQHVVPFEDDWAVRREGNKRITSKHRKQSTAINKAKIIAKRKKADVIIHRADGTIRERINYD</sequence>
<evidence type="ECO:0000313" key="2">
    <source>
        <dbReference type="Proteomes" id="UP000326994"/>
    </source>
</evidence>
<dbReference type="AlphaFoldDB" id="A0A5J4FSY9"/>
<evidence type="ECO:0008006" key="3">
    <source>
        <dbReference type="Google" id="ProtNLM"/>
    </source>
</evidence>
<protein>
    <recommendedName>
        <fullName evidence="3">DUF2188 domain-containing protein</fullName>
    </recommendedName>
</protein>
<accession>A0A5J4FSY9</accession>
<dbReference type="EMBL" id="BKCF01000001">
    <property type="protein sequence ID" value="GEQ84533.1"/>
    <property type="molecule type" value="Genomic_DNA"/>
</dbReference>